<evidence type="ECO:0000256" key="1">
    <source>
        <dbReference type="ARBA" id="ARBA00023002"/>
    </source>
</evidence>
<dbReference type="InterPro" id="IPR010945">
    <property type="entry name" value="Malate_DH_type2"/>
</dbReference>
<dbReference type="GO" id="GO:0006108">
    <property type="term" value="P:malate metabolic process"/>
    <property type="evidence" value="ECO:0007669"/>
    <property type="project" value="InterPro"/>
</dbReference>
<dbReference type="AlphaFoldDB" id="A0AAU9TEU7"/>
<evidence type="ECO:0000313" key="3">
    <source>
        <dbReference type="Proteomes" id="UP001153954"/>
    </source>
</evidence>
<proteinExistence type="predicted"/>
<keyword evidence="3" id="KW-1185">Reference proteome</keyword>
<evidence type="ECO:0000313" key="2">
    <source>
        <dbReference type="EMBL" id="CAH2085498.1"/>
    </source>
</evidence>
<accession>A0AAU9TEU7</accession>
<name>A0AAU9TEU7_EUPED</name>
<dbReference type="EMBL" id="CAKOGL010000004">
    <property type="protein sequence ID" value="CAH2085498.1"/>
    <property type="molecule type" value="Genomic_DNA"/>
</dbReference>
<dbReference type="InterPro" id="IPR015955">
    <property type="entry name" value="Lactate_DH/Glyco_Ohase_4_C"/>
</dbReference>
<protein>
    <recommendedName>
        <fullName evidence="4">Malate dehydrogenase</fullName>
    </recommendedName>
</protein>
<dbReference type="GO" id="GO:0016615">
    <property type="term" value="F:malate dehydrogenase activity"/>
    <property type="evidence" value="ECO:0007669"/>
    <property type="project" value="InterPro"/>
</dbReference>
<dbReference type="Proteomes" id="UP001153954">
    <property type="component" value="Unassembled WGS sequence"/>
</dbReference>
<dbReference type="PANTHER" id="PTHR23382">
    <property type="entry name" value="MALATE DEHYDROGENASE"/>
    <property type="match status" value="1"/>
</dbReference>
<sequence length="382" mass="43149">MNSLHINKPLLQPLKVFVVNPLAPASQLFIVKMMSGVVFGDNQLIDLNLVVYSNDLKPAESFVLELESCAFSCTNSIKIISDIPSAIDGDVFCFMTDFDNPNYIEFDKENIDNELNLIIKLANSFSWPNNDIEETETTKYVDSFKNKKKYNKLGKMLSTKEKKPIFLADGIVAMDILRSLSKNMPTDIFFCTTPITAIAKSILGDYLNVHCNIINDVLVWAANDNVFHVEVKKPLIIYDDVGDHSGCDGDKVIGKDLLESLNLDSTQFSASWLKKEFIEKVASSVSKNPYGCIYRAVEFSKTLRDIWLTRIHDDGKKVYNNMGVISDGSLGTIKGLPYVLPVVFTNGNWSVNKLYEDDLHLRQEINRINKEVKQRHDQVINN</sequence>
<dbReference type="Gene3D" id="3.40.50.720">
    <property type="entry name" value="NAD(P)-binding Rossmann-like Domain"/>
    <property type="match status" value="1"/>
</dbReference>
<gene>
    <name evidence="2" type="ORF">EEDITHA_LOCUS1969</name>
</gene>
<reference evidence="2" key="1">
    <citation type="submission" date="2022-03" db="EMBL/GenBank/DDBJ databases">
        <authorList>
            <person name="Tunstrom K."/>
        </authorList>
    </citation>
    <scope>NUCLEOTIDE SEQUENCE</scope>
</reference>
<keyword evidence="1" id="KW-0560">Oxidoreductase</keyword>
<dbReference type="Gene3D" id="3.90.110.10">
    <property type="entry name" value="Lactate dehydrogenase/glycoside hydrolase, family 4, C-terminal"/>
    <property type="match status" value="1"/>
</dbReference>
<dbReference type="GO" id="GO:0016616">
    <property type="term" value="F:oxidoreductase activity, acting on the CH-OH group of donors, NAD or NADP as acceptor"/>
    <property type="evidence" value="ECO:0007669"/>
    <property type="project" value="InterPro"/>
</dbReference>
<evidence type="ECO:0008006" key="4">
    <source>
        <dbReference type="Google" id="ProtNLM"/>
    </source>
</evidence>
<organism evidence="2 3">
    <name type="scientific">Euphydryas editha</name>
    <name type="common">Edith's checkerspot</name>
    <dbReference type="NCBI Taxonomy" id="104508"/>
    <lineage>
        <taxon>Eukaryota</taxon>
        <taxon>Metazoa</taxon>
        <taxon>Ecdysozoa</taxon>
        <taxon>Arthropoda</taxon>
        <taxon>Hexapoda</taxon>
        <taxon>Insecta</taxon>
        <taxon>Pterygota</taxon>
        <taxon>Neoptera</taxon>
        <taxon>Endopterygota</taxon>
        <taxon>Lepidoptera</taxon>
        <taxon>Glossata</taxon>
        <taxon>Ditrysia</taxon>
        <taxon>Papilionoidea</taxon>
        <taxon>Nymphalidae</taxon>
        <taxon>Nymphalinae</taxon>
        <taxon>Euphydryas</taxon>
    </lineage>
</organism>
<comment type="caution">
    <text evidence="2">The sequence shown here is derived from an EMBL/GenBank/DDBJ whole genome shotgun (WGS) entry which is preliminary data.</text>
</comment>